<evidence type="ECO:0000256" key="4">
    <source>
        <dbReference type="ARBA" id="ARBA00022598"/>
    </source>
</evidence>
<dbReference type="GO" id="GO:0071555">
    <property type="term" value="P:cell wall organization"/>
    <property type="evidence" value="ECO:0007669"/>
    <property type="project" value="UniProtKB-KW"/>
</dbReference>
<dbReference type="OrthoDB" id="9809796at2"/>
<comment type="subcellular location">
    <subcellularLocation>
        <location evidence="1 7">Cytoplasm</location>
    </subcellularLocation>
</comment>
<dbReference type="SUPFAM" id="SSF51984">
    <property type="entry name" value="MurCD N-terminal domain"/>
    <property type="match status" value="1"/>
</dbReference>
<evidence type="ECO:0000256" key="7">
    <source>
        <dbReference type="HAMAP-Rule" id="MF_00639"/>
    </source>
</evidence>
<gene>
    <name evidence="7 9" type="primary">murD</name>
    <name evidence="9" type="ORF">B841_08795</name>
</gene>
<keyword evidence="7" id="KW-0961">Cell wall biogenesis/degradation</keyword>
<dbReference type="PATRIC" id="fig|1224163.3.peg.1768"/>
<proteinExistence type="inferred from homology"/>
<dbReference type="STRING" id="1224163.B841_08795"/>
<evidence type="ECO:0000256" key="3">
    <source>
        <dbReference type="ARBA" id="ARBA00022490"/>
    </source>
</evidence>
<dbReference type="GO" id="GO:0008764">
    <property type="term" value="F:UDP-N-acetylmuramoylalanine-D-glutamate ligase activity"/>
    <property type="evidence" value="ECO:0007669"/>
    <property type="project" value="UniProtKB-UniRule"/>
</dbReference>
<dbReference type="Gene3D" id="3.40.1190.10">
    <property type="entry name" value="Mur-like, catalytic domain"/>
    <property type="match status" value="1"/>
</dbReference>
<sequence length="470" mass="48482">MDVLTRLRAGHVLVTGAGVSGVGVSRLLVDLGCSVVLVDDDVHARITACEATGARPASTDDARIFIDSEVVSAVVTSPGWRPDTPLLTYAQQVGLDILGDVELAYRLDRAGAFGAPRTWLVVTGTNGKTTTTAMLADIMAAHSATTGLRAQAVGNIGLAVADALTAVPRVDVLAAELSSFQLHWSSELTPGAGVLLNLAEDHIDWHGSFADYAAAKAKVLRGKHAVIGADDAEVRRLADATGRDDVVGFTLGAPAAGQLGIVDGRLVDRTGDDVDLGPAEGLEPAGPAGQLDALAAAAIARTQGVGGDTIARALAEFTVDGHRGAVVHRGVGQWVDNSKATNPHAAAAALAGRDKVLWIAGGQLKGADVENLIREHAHRLSGAALLGVDRQILADALAAHAPDVEVFISDATDPEQAMNEAVGWAAGRVTDEQTVLLAPAAASLDMFTGMGHRGDVFAVAARRHDQPQRK</sequence>
<comment type="catalytic activity">
    <reaction evidence="7">
        <text>UDP-N-acetyl-alpha-D-muramoyl-L-alanine + D-glutamate + ATP = UDP-N-acetyl-alpha-D-muramoyl-L-alanyl-D-glutamate + ADP + phosphate + H(+)</text>
        <dbReference type="Rhea" id="RHEA:16429"/>
        <dbReference type="ChEBI" id="CHEBI:15378"/>
        <dbReference type="ChEBI" id="CHEBI:29986"/>
        <dbReference type="ChEBI" id="CHEBI:30616"/>
        <dbReference type="ChEBI" id="CHEBI:43474"/>
        <dbReference type="ChEBI" id="CHEBI:83898"/>
        <dbReference type="ChEBI" id="CHEBI:83900"/>
        <dbReference type="ChEBI" id="CHEBI:456216"/>
        <dbReference type="EC" id="6.3.2.9"/>
    </reaction>
</comment>
<dbReference type="InterPro" id="IPR013221">
    <property type="entry name" value="Mur_ligase_cen"/>
</dbReference>
<dbReference type="Proteomes" id="UP000015388">
    <property type="component" value="Chromosome"/>
</dbReference>
<dbReference type="GO" id="GO:0051301">
    <property type="term" value="P:cell division"/>
    <property type="evidence" value="ECO:0007669"/>
    <property type="project" value="UniProtKB-KW"/>
</dbReference>
<dbReference type="KEGG" id="cmd:B841_08795"/>
<comment type="pathway">
    <text evidence="2 7">Cell wall biogenesis; peptidoglycan biosynthesis.</text>
</comment>
<dbReference type="GO" id="GO:0009252">
    <property type="term" value="P:peptidoglycan biosynthetic process"/>
    <property type="evidence" value="ECO:0007669"/>
    <property type="project" value="UniProtKB-UniRule"/>
</dbReference>
<dbReference type="PANTHER" id="PTHR43692">
    <property type="entry name" value="UDP-N-ACETYLMURAMOYLALANINE--D-GLUTAMATE LIGASE"/>
    <property type="match status" value="1"/>
</dbReference>
<dbReference type="InterPro" id="IPR036565">
    <property type="entry name" value="Mur-like_cat_sf"/>
</dbReference>
<dbReference type="InterPro" id="IPR005762">
    <property type="entry name" value="MurD"/>
</dbReference>
<evidence type="ECO:0000313" key="9">
    <source>
        <dbReference type="EMBL" id="AGS35232.1"/>
    </source>
</evidence>
<dbReference type="SUPFAM" id="SSF53244">
    <property type="entry name" value="MurD-like peptide ligases, peptide-binding domain"/>
    <property type="match status" value="1"/>
</dbReference>
<dbReference type="EMBL" id="CP003924">
    <property type="protein sequence ID" value="AGS35232.1"/>
    <property type="molecule type" value="Genomic_DNA"/>
</dbReference>
<comment type="function">
    <text evidence="7">Cell wall formation. Catalyzes the addition of glutamate to the nucleotide precursor UDP-N-acetylmuramoyl-L-alanine (UMA).</text>
</comment>
<keyword evidence="7" id="KW-0573">Peptidoglycan synthesis</keyword>
<keyword evidence="7" id="KW-0132">Cell division</keyword>
<comment type="similarity">
    <text evidence="7">Belongs to the MurCDEF family.</text>
</comment>
<evidence type="ECO:0000313" key="10">
    <source>
        <dbReference type="Proteomes" id="UP000015388"/>
    </source>
</evidence>
<evidence type="ECO:0000256" key="6">
    <source>
        <dbReference type="ARBA" id="ARBA00022840"/>
    </source>
</evidence>
<dbReference type="PANTHER" id="PTHR43692:SF1">
    <property type="entry name" value="UDP-N-ACETYLMURAMOYLALANINE--D-GLUTAMATE LIGASE"/>
    <property type="match status" value="1"/>
</dbReference>
<dbReference type="GO" id="GO:0005737">
    <property type="term" value="C:cytoplasm"/>
    <property type="evidence" value="ECO:0007669"/>
    <property type="project" value="UniProtKB-SubCell"/>
</dbReference>
<reference evidence="9 10" key="1">
    <citation type="submission" date="2012-11" db="EMBL/GenBank/DDBJ databases">
        <title>The complete genome sequence of Corynebacterium maris Coryn-1 (=DSM 45190).</title>
        <authorList>
            <person name="Schaffert L."/>
            <person name="Albersmeier A."/>
            <person name="Kalinowski J."/>
            <person name="Ruckert C."/>
        </authorList>
    </citation>
    <scope>NUCLEOTIDE SEQUENCE [LARGE SCALE GENOMIC DNA]</scope>
    <source>
        <strain evidence="10">Coryn-1</strain>
    </source>
</reference>
<dbReference type="NCBIfam" id="TIGR01087">
    <property type="entry name" value="murD"/>
    <property type="match status" value="1"/>
</dbReference>
<dbReference type="InterPro" id="IPR036615">
    <property type="entry name" value="Mur_ligase_C_dom_sf"/>
</dbReference>
<evidence type="ECO:0000256" key="5">
    <source>
        <dbReference type="ARBA" id="ARBA00022741"/>
    </source>
</evidence>
<organism evidence="9 10">
    <name type="scientific">Corynebacterium maris DSM 45190</name>
    <dbReference type="NCBI Taxonomy" id="1224163"/>
    <lineage>
        <taxon>Bacteria</taxon>
        <taxon>Bacillati</taxon>
        <taxon>Actinomycetota</taxon>
        <taxon>Actinomycetes</taxon>
        <taxon>Mycobacteriales</taxon>
        <taxon>Corynebacteriaceae</taxon>
        <taxon>Corynebacterium</taxon>
    </lineage>
</organism>
<keyword evidence="10" id="KW-1185">Reference proteome</keyword>
<dbReference type="UniPathway" id="UPA00219"/>
<evidence type="ECO:0000256" key="1">
    <source>
        <dbReference type="ARBA" id="ARBA00004496"/>
    </source>
</evidence>
<dbReference type="GO" id="GO:0008360">
    <property type="term" value="P:regulation of cell shape"/>
    <property type="evidence" value="ECO:0007669"/>
    <property type="project" value="UniProtKB-KW"/>
</dbReference>
<keyword evidence="5 7" id="KW-0547">Nucleotide-binding</keyword>
<dbReference type="Gene3D" id="3.40.50.720">
    <property type="entry name" value="NAD(P)-binding Rossmann-like Domain"/>
    <property type="match status" value="1"/>
</dbReference>
<keyword evidence="7" id="KW-0131">Cell cycle</keyword>
<dbReference type="eggNOG" id="COG0771">
    <property type="taxonomic scope" value="Bacteria"/>
</dbReference>
<evidence type="ECO:0000256" key="2">
    <source>
        <dbReference type="ARBA" id="ARBA00004752"/>
    </source>
</evidence>
<keyword evidence="3 7" id="KW-0963">Cytoplasm</keyword>
<keyword evidence="4 7" id="KW-0436">Ligase</keyword>
<dbReference type="Gene3D" id="3.90.190.20">
    <property type="entry name" value="Mur ligase, C-terminal domain"/>
    <property type="match status" value="1"/>
</dbReference>
<dbReference type="Pfam" id="PF08245">
    <property type="entry name" value="Mur_ligase_M"/>
    <property type="match status" value="1"/>
</dbReference>
<evidence type="ECO:0000259" key="8">
    <source>
        <dbReference type="Pfam" id="PF08245"/>
    </source>
</evidence>
<accession>S5SVY5</accession>
<keyword evidence="7" id="KW-0133">Cell shape</keyword>
<feature type="binding site" evidence="7">
    <location>
        <begin position="124"/>
        <end position="130"/>
    </location>
    <ligand>
        <name>ATP</name>
        <dbReference type="ChEBI" id="CHEBI:30616"/>
    </ligand>
</feature>
<dbReference type="SUPFAM" id="SSF53623">
    <property type="entry name" value="MurD-like peptide ligases, catalytic domain"/>
    <property type="match status" value="1"/>
</dbReference>
<protein>
    <recommendedName>
        <fullName evidence="7">UDP-N-acetylmuramoylalanine--D-glutamate ligase</fullName>
        <ecNumber evidence="7">6.3.2.9</ecNumber>
    </recommendedName>
    <alternativeName>
        <fullName evidence="7">D-glutamic acid-adding enzyme</fullName>
    </alternativeName>
    <alternativeName>
        <fullName evidence="7">UDP-N-acetylmuramoyl-L-alanyl-D-glutamate synthetase</fullName>
    </alternativeName>
</protein>
<keyword evidence="6 7" id="KW-0067">ATP-binding</keyword>
<dbReference type="GO" id="GO:0005524">
    <property type="term" value="F:ATP binding"/>
    <property type="evidence" value="ECO:0007669"/>
    <property type="project" value="UniProtKB-UniRule"/>
</dbReference>
<feature type="domain" description="Mur ligase central" evidence="8">
    <location>
        <begin position="122"/>
        <end position="253"/>
    </location>
</feature>
<dbReference type="AlphaFoldDB" id="S5SVY5"/>
<dbReference type="EC" id="6.3.2.9" evidence="7"/>
<dbReference type="RefSeq" id="WP_020935165.1">
    <property type="nucleotide sequence ID" value="NC_021915.1"/>
</dbReference>
<dbReference type="HAMAP" id="MF_00639">
    <property type="entry name" value="MurD"/>
    <property type="match status" value="1"/>
</dbReference>
<name>S5SVY5_9CORY</name>
<dbReference type="HOGENOM" id="CLU_032540_0_0_11"/>